<dbReference type="GO" id="GO:0030001">
    <property type="term" value="P:metal ion transport"/>
    <property type="evidence" value="ECO:0007669"/>
    <property type="project" value="UniProtKB-ARBA"/>
</dbReference>
<feature type="transmembrane region" description="Helical" evidence="8">
    <location>
        <begin position="472"/>
        <end position="495"/>
    </location>
</feature>
<dbReference type="GO" id="GO:0008324">
    <property type="term" value="F:monoatomic cation transmembrane transporter activity"/>
    <property type="evidence" value="ECO:0007669"/>
    <property type="project" value="InterPro"/>
</dbReference>
<evidence type="ECO:0000256" key="6">
    <source>
        <dbReference type="ARBA" id="ARBA00023065"/>
    </source>
</evidence>
<organism evidence="9 10">
    <name type="scientific">Litoreibacter roseus</name>
    <dbReference type="NCBI Taxonomy" id="2601869"/>
    <lineage>
        <taxon>Bacteria</taxon>
        <taxon>Pseudomonadati</taxon>
        <taxon>Pseudomonadota</taxon>
        <taxon>Alphaproteobacteria</taxon>
        <taxon>Rhodobacterales</taxon>
        <taxon>Roseobacteraceae</taxon>
        <taxon>Litoreibacter</taxon>
    </lineage>
</organism>
<keyword evidence="4 8" id="KW-0812">Transmembrane</keyword>
<evidence type="ECO:0000256" key="3">
    <source>
        <dbReference type="ARBA" id="ARBA00022475"/>
    </source>
</evidence>
<proteinExistence type="predicted"/>
<dbReference type="InterPro" id="IPR003445">
    <property type="entry name" value="Cat_transpt"/>
</dbReference>
<keyword evidence="10" id="KW-1185">Reference proteome</keyword>
<dbReference type="PANTHER" id="PTHR32024">
    <property type="entry name" value="TRK SYSTEM POTASSIUM UPTAKE PROTEIN TRKG-RELATED"/>
    <property type="match status" value="1"/>
</dbReference>
<comment type="caution">
    <text evidence="9">The sequence shown here is derived from an EMBL/GenBank/DDBJ whole genome shotgun (WGS) entry which is preliminary data.</text>
</comment>
<evidence type="ECO:0000256" key="2">
    <source>
        <dbReference type="ARBA" id="ARBA00022448"/>
    </source>
</evidence>
<keyword evidence="7 8" id="KW-0472">Membrane</keyword>
<evidence type="ECO:0000256" key="8">
    <source>
        <dbReference type="SAM" id="Phobius"/>
    </source>
</evidence>
<feature type="transmembrane region" description="Helical" evidence="8">
    <location>
        <begin position="411"/>
        <end position="434"/>
    </location>
</feature>
<dbReference type="AlphaFoldDB" id="A0A6N6JN27"/>
<comment type="subcellular location">
    <subcellularLocation>
        <location evidence="1">Cell membrane</location>
        <topology evidence="1">Multi-pass membrane protein</topology>
    </subcellularLocation>
</comment>
<evidence type="ECO:0000256" key="7">
    <source>
        <dbReference type="ARBA" id="ARBA00023136"/>
    </source>
</evidence>
<evidence type="ECO:0000313" key="9">
    <source>
        <dbReference type="EMBL" id="GFE66899.1"/>
    </source>
</evidence>
<name>A0A6N6JN27_9RHOB</name>
<keyword evidence="6" id="KW-0406">Ion transport</keyword>
<dbReference type="Pfam" id="PF02386">
    <property type="entry name" value="TrkH"/>
    <property type="match status" value="2"/>
</dbReference>
<keyword evidence="5 8" id="KW-1133">Transmembrane helix</keyword>
<reference evidence="9 10" key="1">
    <citation type="submission" date="2019-12" db="EMBL/GenBank/DDBJ databases">
        <title>Litoreibacter badius sp. nov., a novel bacteriochlorophyll a-containing bacterium in the genus Litoreibacter.</title>
        <authorList>
            <person name="Kanamuro M."/>
            <person name="Takabe Y."/>
            <person name="Mori K."/>
            <person name="Takaichi S."/>
            <person name="Hanada S."/>
        </authorList>
    </citation>
    <scope>NUCLEOTIDE SEQUENCE [LARGE SCALE GENOMIC DNA]</scope>
    <source>
        <strain evidence="9 10">K6</strain>
    </source>
</reference>
<gene>
    <name evidence="9" type="primary">trkH1</name>
    <name evidence="9" type="ORF">KIN_39730</name>
</gene>
<evidence type="ECO:0000313" key="10">
    <source>
        <dbReference type="Proteomes" id="UP000436822"/>
    </source>
</evidence>
<dbReference type="PANTHER" id="PTHR32024:SF3">
    <property type="entry name" value="TRK SYSTEM POTASSIUM UPTAKE PROTEIN"/>
    <property type="match status" value="1"/>
</dbReference>
<feature type="transmembrane region" description="Helical" evidence="8">
    <location>
        <begin position="351"/>
        <end position="373"/>
    </location>
</feature>
<dbReference type="GO" id="GO:0005886">
    <property type="term" value="C:plasma membrane"/>
    <property type="evidence" value="ECO:0007669"/>
    <property type="project" value="UniProtKB-SubCell"/>
</dbReference>
<keyword evidence="3" id="KW-1003">Cell membrane</keyword>
<dbReference type="EMBL" id="BLJE01000006">
    <property type="protein sequence ID" value="GFE66899.1"/>
    <property type="molecule type" value="Genomic_DNA"/>
</dbReference>
<accession>A0A6N6JN27</accession>
<feature type="transmembrane region" description="Helical" evidence="8">
    <location>
        <begin position="280"/>
        <end position="298"/>
    </location>
</feature>
<feature type="transmembrane region" description="Helical" evidence="8">
    <location>
        <begin position="238"/>
        <end position="260"/>
    </location>
</feature>
<dbReference type="Proteomes" id="UP000436822">
    <property type="component" value="Unassembled WGS sequence"/>
</dbReference>
<sequence length="502" mass="53368">MSWLRRLPLFVILMAIASLAMVVPSIHATAVDAHRVAQPFFYGAVLFGILSALLGLATLDYTPRNTARSHLLTLVAAFGLLPLMLAMPMREAIADTTLINAYFEMVSSLTTTGATVFDGADRLPETIHLWRALVGWLGGFLILLSAIAILAPLNLGGFEVLQPAIPAIDVGHATQSIDPGTRVLRFAQSLFPLYFGATMILWLALILSGMTPFEGICLAFSTMATSGITPGEGLQTNAVGWGAEALILVFLLLAMSRQILSRDGRGSFFGRMSHDKEIQIALVIIAAVTVALFVRHWIGALEVDEEGNLIAAARALWGSVFTTASFLTTTGFVSADWDTSQMWSGLSTPGLLLAGLAIFGGGVATTAGGVKLLRVYALYKHGLRELERLVRPSSIGSGGGMGRSLRREGAFVAWIFFMLFAISIAGVILALTLTGMDFDAAIIFAIAALSTTGPLITVTAENIGTYGDLGSAAKSILIAAMVLGRLETLAMIALFNPDFWRA</sequence>
<feature type="transmembrane region" description="Helical" evidence="8">
    <location>
        <begin position="440"/>
        <end position="460"/>
    </location>
</feature>
<dbReference type="RefSeq" id="WP_159810352.1">
    <property type="nucleotide sequence ID" value="NZ_BLJE01000006.1"/>
</dbReference>
<protein>
    <submittedName>
        <fullName evidence="9">Potassium transporter TrkH</fullName>
    </submittedName>
</protein>
<dbReference type="OrthoDB" id="7818483at2"/>
<feature type="transmembrane region" description="Helical" evidence="8">
    <location>
        <begin position="38"/>
        <end position="59"/>
    </location>
</feature>
<feature type="transmembrane region" description="Helical" evidence="8">
    <location>
        <begin position="71"/>
        <end position="89"/>
    </location>
</feature>
<evidence type="ECO:0000256" key="5">
    <source>
        <dbReference type="ARBA" id="ARBA00022989"/>
    </source>
</evidence>
<evidence type="ECO:0000256" key="4">
    <source>
        <dbReference type="ARBA" id="ARBA00022692"/>
    </source>
</evidence>
<feature type="transmembrane region" description="Helical" evidence="8">
    <location>
        <begin position="191"/>
        <end position="213"/>
    </location>
</feature>
<evidence type="ECO:0000256" key="1">
    <source>
        <dbReference type="ARBA" id="ARBA00004651"/>
    </source>
</evidence>
<feature type="transmembrane region" description="Helical" evidence="8">
    <location>
        <begin position="133"/>
        <end position="153"/>
    </location>
</feature>
<keyword evidence="2" id="KW-0813">Transport</keyword>